<reference evidence="4" key="1">
    <citation type="journal article" date="2014" name="Proc. Natl. Acad. Sci. U.S.A.">
        <title>Extensive sampling of basidiomycete genomes demonstrates inadequacy of the white-rot/brown-rot paradigm for wood decay fungi.</title>
        <authorList>
            <person name="Riley R."/>
            <person name="Salamov A.A."/>
            <person name="Brown D.W."/>
            <person name="Nagy L.G."/>
            <person name="Floudas D."/>
            <person name="Held B.W."/>
            <person name="Levasseur A."/>
            <person name="Lombard V."/>
            <person name="Morin E."/>
            <person name="Otillar R."/>
            <person name="Lindquist E.A."/>
            <person name="Sun H."/>
            <person name="LaButti K.M."/>
            <person name="Schmutz J."/>
            <person name="Jabbour D."/>
            <person name="Luo H."/>
            <person name="Baker S.E."/>
            <person name="Pisabarro A.G."/>
            <person name="Walton J.D."/>
            <person name="Blanchette R.A."/>
            <person name="Henrissat B."/>
            <person name="Martin F."/>
            <person name="Cullen D."/>
            <person name="Hibbett D.S."/>
            <person name="Grigoriev I.V."/>
        </authorList>
    </citation>
    <scope>NUCLEOTIDE SEQUENCE [LARGE SCALE GENOMIC DNA]</scope>
    <source>
        <strain evidence="4">CBS 339.88</strain>
    </source>
</reference>
<dbReference type="OrthoDB" id="2496395at2759"/>
<evidence type="ECO:0000259" key="2">
    <source>
        <dbReference type="Pfam" id="PF20231"/>
    </source>
</evidence>
<feature type="domain" description="DUF6589" evidence="2">
    <location>
        <begin position="383"/>
        <end position="800"/>
    </location>
</feature>
<feature type="region of interest" description="Disordered" evidence="1">
    <location>
        <begin position="876"/>
        <end position="930"/>
    </location>
</feature>
<dbReference type="Pfam" id="PF20231">
    <property type="entry name" value="DUF6589"/>
    <property type="match status" value="1"/>
</dbReference>
<dbReference type="EMBL" id="KL142393">
    <property type="protein sequence ID" value="KDR71311.1"/>
    <property type="molecule type" value="Genomic_DNA"/>
</dbReference>
<evidence type="ECO:0000313" key="4">
    <source>
        <dbReference type="Proteomes" id="UP000027222"/>
    </source>
</evidence>
<sequence>LTPHKTRQTRSYSLPPLSSDDLVRSSPIVGTASQRATLSRMKGQAKRTKTMEKNRLALLVEEETKQQEELMALQHAEDEKHSYFSSVLEGLRQRGYSFGQLVLYVSDPVFKQGIARWDGMLKDGSFISRIFNLWAFKASITTRNQVREWAVNYVAEAVREEAKEITSSRFLQTNWRPINSKPVLGFNVSKIQTYFQDHGSIFMRILKSLATSSKQVQTISPARVAKKAKVITASALGLLGEYSNSNNWAKKAIGLYLYSTGSQRQLLSVMSHLGISESYNTITGKNSKKEDPDGKTPLKGLKKGGSLRQLSDSMLDMARVVASKGLFATSYDNINMVFRAAEQIVGRTDAQENGTCATIWPLFKASILNMQLKDLEDSFNNALPLSILDILLTAQESKSLNENLVHCILRIIVTHGGESFKKFRADLERTCPSTEHKIDLHQTPLHPLPAFDIDESTIIGGAGVVDAVFDILEVKKTPGWSRIVRFFCGDQLTIARLRALVNIRAGHEGGYTGFGWGVWMPGFFHAKMADIHGVFMTHWGKPSAGPQNPGCLGFHNTVLQRKPILLTSLPPFRTCRDLIFVSLYARILHCLLLVSKQGSLEDYSKDITWEKLYDDARTIMLRYANADVVADLRWRRRQATALSPECLTLREGDMVFENAVLFLRDALISREFTDAVKSGDSGRVVLILKTWALSFRGIGRTKYAHEMLHLIHNITHVWPKAVRDIVFNNWLINTTGNPNSWVEVDLMQEHMNYWIKNFYRAHGSAASWAWLKMIAPCVHILRDLGRNFKQMLGTDLGTAHHPMDLSVDLPDLMQSLDDHEVYVVKNGRYLDDDDLPVPNIISSGLIDLLDGKKSPLNDYNTAFVRLQARRRLTPLFNGSELDDNEDMDDEDEDSLGSQGNASEDDDSEDGEDVDFHGEVDDDDIGDFLRSFEDTSDEGTLCLDSAADVSLDMDAEDLGLEEECDDSDEDVASE</sequence>
<dbReference type="InterPro" id="IPR046496">
    <property type="entry name" value="DUF6589"/>
</dbReference>
<feature type="non-terminal residue" evidence="3">
    <location>
        <position position="1"/>
    </location>
</feature>
<feature type="region of interest" description="Disordered" evidence="1">
    <location>
        <begin position="283"/>
        <end position="302"/>
    </location>
</feature>
<dbReference type="Proteomes" id="UP000027222">
    <property type="component" value="Unassembled WGS sequence"/>
</dbReference>
<accession>A0A067SK83</accession>
<proteinExistence type="predicted"/>
<feature type="compositionally biased region" description="Basic and acidic residues" evidence="1">
    <location>
        <begin position="287"/>
        <end position="296"/>
    </location>
</feature>
<dbReference type="HOGENOM" id="CLU_007061_1_0_1"/>
<feature type="region of interest" description="Disordered" evidence="1">
    <location>
        <begin position="952"/>
        <end position="973"/>
    </location>
</feature>
<protein>
    <recommendedName>
        <fullName evidence="2">DUF6589 domain-containing protein</fullName>
    </recommendedName>
</protein>
<dbReference type="AlphaFoldDB" id="A0A067SK83"/>
<evidence type="ECO:0000256" key="1">
    <source>
        <dbReference type="SAM" id="MobiDB-lite"/>
    </source>
</evidence>
<feature type="non-terminal residue" evidence="3">
    <location>
        <position position="973"/>
    </location>
</feature>
<name>A0A067SK83_GALM3</name>
<feature type="compositionally biased region" description="Acidic residues" evidence="1">
    <location>
        <begin position="880"/>
        <end position="894"/>
    </location>
</feature>
<evidence type="ECO:0000313" key="3">
    <source>
        <dbReference type="EMBL" id="KDR71311.1"/>
    </source>
</evidence>
<feature type="compositionally biased region" description="Acidic residues" evidence="1">
    <location>
        <begin position="902"/>
        <end position="912"/>
    </location>
</feature>
<gene>
    <name evidence="3" type="ORF">GALMADRAFT_39882</name>
</gene>
<dbReference type="STRING" id="685588.A0A067SK83"/>
<keyword evidence="4" id="KW-1185">Reference proteome</keyword>
<organism evidence="3 4">
    <name type="scientific">Galerina marginata (strain CBS 339.88)</name>
    <dbReference type="NCBI Taxonomy" id="685588"/>
    <lineage>
        <taxon>Eukaryota</taxon>
        <taxon>Fungi</taxon>
        <taxon>Dikarya</taxon>
        <taxon>Basidiomycota</taxon>
        <taxon>Agaricomycotina</taxon>
        <taxon>Agaricomycetes</taxon>
        <taxon>Agaricomycetidae</taxon>
        <taxon>Agaricales</taxon>
        <taxon>Agaricineae</taxon>
        <taxon>Strophariaceae</taxon>
        <taxon>Galerina</taxon>
    </lineage>
</organism>